<gene>
    <name evidence="9" type="ORF">GZ78_25720</name>
</gene>
<dbReference type="eggNOG" id="COG0584">
    <property type="taxonomic scope" value="Bacteria"/>
</dbReference>
<proteinExistence type="inferred from homology"/>
<feature type="domain" description="GP-PDE" evidence="8">
    <location>
        <begin position="71"/>
        <end position="363"/>
    </location>
</feature>
<dbReference type="PANTHER" id="PTHR43620:SF7">
    <property type="entry name" value="GLYCEROPHOSPHODIESTER PHOSPHODIESTERASE GDPD5-RELATED"/>
    <property type="match status" value="1"/>
</dbReference>
<comment type="similarity">
    <text evidence="1">Belongs to the glycerophosphoryl diester phosphodiesterase family.</text>
</comment>
<comment type="caution">
    <text evidence="9">The sequence shown here is derived from an EMBL/GenBank/DDBJ whole genome shotgun (WGS) entry which is preliminary data.</text>
</comment>
<dbReference type="Gene3D" id="3.20.20.190">
    <property type="entry name" value="Phosphatidylinositol (PI) phosphodiesterase"/>
    <property type="match status" value="1"/>
</dbReference>
<evidence type="ECO:0000313" key="9">
    <source>
        <dbReference type="EMBL" id="KEQ14040.1"/>
    </source>
</evidence>
<dbReference type="CDD" id="cd08560">
    <property type="entry name" value="GDPD_EcGlpQ_like_1"/>
    <property type="match status" value="1"/>
</dbReference>
<comment type="catalytic activity">
    <reaction evidence="6">
        <text>a sn-glycero-3-phosphodiester + H2O = an alcohol + sn-glycerol 3-phosphate + H(+)</text>
        <dbReference type="Rhea" id="RHEA:12969"/>
        <dbReference type="ChEBI" id="CHEBI:15377"/>
        <dbReference type="ChEBI" id="CHEBI:15378"/>
        <dbReference type="ChEBI" id="CHEBI:30879"/>
        <dbReference type="ChEBI" id="CHEBI:57597"/>
        <dbReference type="ChEBI" id="CHEBI:83408"/>
        <dbReference type="EC" id="3.1.4.46"/>
    </reaction>
</comment>
<evidence type="ECO:0000256" key="4">
    <source>
        <dbReference type="ARBA" id="ARBA00022798"/>
    </source>
</evidence>
<keyword evidence="10" id="KW-1185">Reference proteome</keyword>
<reference evidence="9 10" key="1">
    <citation type="submission" date="2014-06" db="EMBL/GenBank/DDBJ databases">
        <title>Whole Genome Sequences of Three Symbiotic Endozoicomonas Bacteria.</title>
        <authorList>
            <person name="Neave M.J."/>
            <person name="Apprill A."/>
            <person name="Voolstra C.R."/>
        </authorList>
    </citation>
    <scope>NUCLEOTIDE SEQUENCE [LARGE SCALE GENOMIC DNA]</scope>
    <source>
        <strain evidence="9 10">DSM 25634</strain>
    </source>
</reference>
<evidence type="ECO:0000259" key="8">
    <source>
        <dbReference type="PROSITE" id="PS51704"/>
    </source>
</evidence>
<dbReference type="InterPro" id="IPR017946">
    <property type="entry name" value="PLC-like_Pdiesterase_TIM-brl"/>
</dbReference>
<feature type="signal peptide" evidence="7">
    <location>
        <begin position="1"/>
        <end position="18"/>
    </location>
</feature>
<sequence length="430" mass="48410">MHRFIALLFLALPTLSNANSDHVSFNYLWGNQKPSIQLGPRPYYLVDDMDAGSLKETLKACTQIRKFRKSDFSIGHRGAPMQFPEHTRESYEAAARMGAGILECDVTFTQDKELVCRHSQCDLHTTTNILETELAQQCSEPFKAATFDEEGNLLEPASAKCCTSDITLEQFKTLKGKMDAFNPKAKTVAEYLDGTANWRTDLYASRGTLMTHRESIQLFKKLGVKMTPELKSPSMSMPFDGFSQQDYAQKLINEYREEGVSPRKVWPQSFNKQDVEYWIDNNPRFGRQAVFLDGRYDNPAFNHRKPETWSPSMEELAARGVQIIAPPMWMLLDVEDGQIVPSLYALSAKEAGLDIITWTVERSGPLTNGGGWYYQTLNGQNPPEGYSQSVINNDGDMMTVIDVLAMDVGVLGIFSDWPATTSYYANCMGI</sequence>
<evidence type="ECO:0000256" key="2">
    <source>
        <dbReference type="ARBA" id="ARBA00012247"/>
    </source>
</evidence>
<dbReference type="PANTHER" id="PTHR43620">
    <property type="entry name" value="GLYCEROPHOSPHORYL DIESTER PHOSPHODIESTERASE"/>
    <property type="match status" value="1"/>
</dbReference>
<evidence type="ECO:0000313" key="10">
    <source>
        <dbReference type="Proteomes" id="UP000028073"/>
    </source>
</evidence>
<dbReference type="GO" id="GO:0006071">
    <property type="term" value="P:glycerol metabolic process"/>
    <property type="evidence" value="ECO:0007669"/>
    <property type="project" value="UniProtKB-KW"/>
</dbReference>
<dbReference type="EMBL" id="JOKH01000008">
    <property type="protein sequence ID" value="KEQ14040.1"/>
    <property type="molecule type" value="Genomic_DNA"/>
</dbReference>
<dbReference type="SUPFAM" id="SSF51695">
    <property type="entry name" value="PLC-like phosphodiesterases"/>
    <property type="match status" value="1"/>
</dbReference>
<keyword evidence="5" id="KW-0378">Hydrolase</keyword>
<dbReference type="STRING" id="1137799.GZ78_25720"/>
<protein>
    <recommendedName>
        <fullName evidence="2">glycerophosphodiester phosphodiesterase</fullName>
        <ecNumber evidence="2">3.1.4.46</ecNumber>
    </recommendedName>
</protein>
<organism evidence="9 10">
    <name type="scientific">Endozoicomonas numazuensis</name>
    <dbReference type="NCBI Taxonomy" id="1137799"/>
    <lineage>
        <taxon>Bacteria</taxon>
        <taxon>Pseudomonadati</taxon>
        <taxon>Pseudomonadota</taxon>
        <taxon>Gammaproteobacteria</taxon>
        <taxon>Oceanospirillales</taxon>
        <taxon>Endozoicomonadaceae</taxon>
        <taxon>Endozoicomonas</taxon>
    </lineage>
</organism>
<accession>A0A081N6G7</accession>
<keyword evidence="3 7" id="KW-0732">Signal</keyword>
<evidence type="ECO:0000256" key="6">
    <source>
        <dbReference type="ARBA" id="ARBA00047512"/>
    </source>
</evidence>
<dbReference type="OrthoDB" id="9795622at2"/>
<dbReference type="EC" id="3.1.4.46" evidence="2"/>
<dbReference type="Proteomes" id="UP000028073">
    <property type="component" value="Unassembled WGS sequence"/>
</dbReference>
<name>A0A081N6G7_9GAMM</name>
<keyword evidence="4" id="KW-0319">Glycerol metabolism</keyword>
<dbReference type="InterPro" id="IPR030395">
    <property type="entry name" value="GP_PDE_dom"/>
</dbReference>
<dbReference type="RefSeq" id="WP_081870013.1">
    <property type="nucleotide sequence ID" value="NZ_JOKH01000008.1"/>
</dbReference>
<dbReference type="PROSITE" id="PS51704">
    <property type="entry name" value="GP_PDE"/>
    <property type="match status" value="1"/>
</dbReference>
<dbReference type="AlphaFoldDB" id="A0A081N6G7"/>
<dbReference type="GO" id="GO:0008889">
    <property type="term" value="F:glycerophosphodiester phosphodiesterase activity"/>
    <property type="evidence" value="ECO:0007669"/>
    <property type="project" value="UniProtKB-EC"/>
</dbReference>
<evidence type="ECO:0000256" key="1">
    <source>
        <dbReference type="ARBA" id="ARBA00007277"/>
    </source>
</evidence>
<dbReference type="Pfam" id="PF03009">
    <property type="entry name" value="GDPD"/>
    <property type="match status" value="1"/>
</dbReference>
<evidence type="ECO:0000256" key="7">
    <source>
        <dbReference type="SAM" id="SignalP"/>
    </source>
</evidence>
<evidence type="ECO:0000256" key="5">
    <source>
        <dbReference type="ARBA" id="ARBA00022801"/>
    </source>
</evidence>
<dbReference type="GO" id="GO:0006629">
    <property type="term" value="P:lipid metabolic process"/>
    <property type="evidence" value="ECO:0007669"/>
    <property type="project" value="InterPro"/>
</dbReference>
<feature type="chain" id="PRO_5001760554" description="glycerophosphodiester phosphodiesterase" evidence="7">
    <location>
        <begin position="19"/>
        <end position="430"/>
    </location>
</feature>
<evidence type="ECO:0000256" key="3">
    <source>
        <dbReference type="ARBA" id="ARBA00022729"/>
    </source>
</evidence>